<dbReference type="Proteomes" id="UP000800096">
    <property type="component" value="Unassembled WGS sequence"/>
</dbReference>
<dbReference type="PANTHER" id="PTHR24148">
    <property type="entry name" value="ANKYRIN REPEAT DOMAIN-CONTAINING PROTEIN 39 HOMOLOG-RELATED"/>
    <property type="match status" value="1"/>
</dbReference>
<accession>A0A6A5QBF3</accession>
<evidence type="ECO:0000259" key="1">
    <source>
        <dbReference type="Pfam" id="PF06985"/>
    </source>
</evidence>
<dbReference type="PANTHER" id="PTHR24148:SF64">
    <property type="entry name" value="HETEROKARYON INCOMPATIBILITY DOMAIN-CONTAINING PROTEIN"/>
    <property type="match status" value="1"/>
</dbReference>
<gene>
    <name evidence="2" type="ORF">BDU57DRAFT_333493</name>
</gene>
<protein>
    <submittedName>
        <fullName evidence="2">Heterokaryon incompatibility protein-domain-containing protein</fullName>
    </submittedName>
</protein>
<reference evidence="2" key="1">
    <citation type="journal article" date="2020" name="Stud. Mycol.">
        <title>101 Dothideomycetes genomes: a test case for predicting lifestyles and emergence of pathogens.</title>
        <authorList>
            <person name="Haridas S."/>
            <person name="Albert R."/>
            <person name="Binder M."/>
            <person name="Bloem J."/>
            <person name="Labutti K."/>
            <person name="Salamov A."/>
            <person name="Andreopoulos B."/>
            <person name="Baker S."/>
            <person name="Barry K."/>
            <person name="Bills G."/>
            <person name="Bluhm B."/>
            <person name="Cannon C."/>
            <person name="Castanera R."/>
            <person name="Culley D."/>
            <person name="Daum C."/>
            <person name="Ezra D."/>
            <person name="Gonzalez J."/>
            <person name="Henrissat B."/>
            <person name="Kuo A."/>
            <person name="Liang C."/>
            <person name="Lipzen A."/>
            <person name="Lutzoni F."/>
            <person name="Magnuson J."/>
            <person name="Mondo S."/>
            <person name="Nolan M."/>
            <person name="Ohm R."/>
            <person name="Pangilinan J."/>
            <person name="Park H.-J."/>
            <person name="Ramirez L."/>
            <person name="Alfaro M."/>
            <person name="Sun H."/>
            <person name="Tritt A."/>
            <person name="Yoshinaga Y."/>
            <person name="Zwiers L.-H."/>
            <person name="Turgeon B."/>
            <person name="Goodwin S."/>
            <person name="Spatafora J."/>
            <person name="Crous P."/>
            <person name="Grigoriev I."/>
        </authorList>
    </citation>
    <scope>NUCLEOTIDE SEQUENCE</scope>
    <source>
        <strain evidence="2">HMLAC05119</strain>
    </source>
</reference>
<evidence type="ECO:0000313" key="3">
    <source>
        <dbReference type="Proteomes" id="UP000800096"/>
    </source>
</evidence>
<feature type="domain" description="Heterokaryon incompatibility" evidence="1">
    <location>
        <begin position="272"/>
        <end position="432"/>
    </location>
</feature>
<name>A0A6A5QBF3_AMPQU</name>
<dbReference type="OrthoDB" id="3674542at2759"/>
<sequence>MTSSTTPRVPLIRSLDDCGTEENVRKFNNTLYVSQDGYSKLIVPEYKYVPLNIEPQTVRLLSLHTSNDSADHVRCNLETHHLTELPPFVAVKNARGYRNIEEAIEVDGQALRISAALERFLRYLRTQISQPTLIWVRYVCVLERDLTEQNAYWTREFSDRMYTLATEVIDMHDTNTRLVINGYFERVFHDQWGDWNKEWSGGHDQEVILPRVCPIRLGTNPNIDAPTMNFRYMPMDMIADEVRVMCIMPAKDGSAPIVLHVAHCPIKCEVTYMALSYRWGTDKTPEKIVMNGQRMSIRQNLAEAIRALRMQEQIVPIWIDALSINQENVAERGREVRRMGKIYHHAMSVYSIVGAADEDTQNVCKFISELVRHPVVRINDLNDFHFDDWGSSGDGGFWYGENRIEPQRLVKLCVALYRFLTREYFRRCWILQVSGMGLESYHFGSRKQAEYIVRFA</sequence>
<dbReference type="AlphaFoldDB" id="A0A6A5QBF3"/>
<dbReference type="InterPro" id="IPR010730">
    <property type="entry name" value="HET"/>
</dbReference>
<evidence type="ECO:0000313" key="2">
    <source>
        <dbReference type="EMBL" id="KAF1912729.1"/>
    </source>
</evidence>
<dbReference type="InterPro" id="IPR052895">
    <property type="entry name" value="HetReg/Transcr_Mod"/>
</dbReference>
<dbReference type="EMBL" id="ML979139">
    <property type="protein sequence ID" value="KAF1912729.1"/>
    <property type="molecule type" value="Genomic_DNA"/>
</dbReference>
<proteinExistence type="predicted"/>
<dbReference type="Pfam" id="PF06985">
    <property type="entry name" value="HET"/>
    <property type="match status" value="1"/>
</dbReference>
<organism evidence="2 3">
    <name type="scientific">Ampelomyces quisqualis</name>
    <name type="common">Powdery mildew agent</name>
    <dbReference type="NCBI Taxonomy" id="50730"/>
    <lineage>
        <taxon>Eukaryota</taxon>
        <taxon>Fungi</taxon>
        <taxon>Dikarya</taxon>
        <taxon>Ascomycota</taxon>
        <taxon>Pezizomycotina</taxon>
        <taxon>Dothideomycetes</taxon>
        <taxon>Pleosporomycetidae</taxon>
        <taxon>Pleosporales</taxon>
        <taxon>Pleosporineae</taxon>
        <taxon>Phaeosphaeriaceae</taxon>
        <taxon>Ampelomyces</taxon>
    </lineage>
</organism>
<keyword evidence="3" id="KW-1185">Reference proteome</keyword>